<dbReference type="EMBL" id="JAAAIN010000397">
    <property type="protein sequence ID" value="KAG0315094.1"/>
    <property type="molecule type" value="Genomic_DNA"/>
</dbReference>
<evidence type="ECO:0000313" key="10">
    <source>
        <dbReference type="EMBL" id="KAG0315094.1"/>
    </source>
</evidence>
<evidence type="ECO:0000256" key="6">
    <source>
        <dbReference type="ARBA" id="ARBA00049737"/>
    </source>
</evidence>
<evidence type="ECO:0000313" key="11">
    <source>
        <dbReference type="Proteomes" id="UP000823405"/>
    </source>
</evidence>
<dbReference type="PANTHER" id="PTHR31247">
    <property type="entry name" value="TRANSMEMBRANE PROTEIN 198 FAMILY MEMBER"/>
    <property type="match status" value="1"/>
</dbReference>
<dbReference type="OrthoDB" id="102260at2759"/>
<gene>
    <name evidence="10" type="ORF">BGZ97_008596</name>
</gene>
<sequence length="436" mass="46813">MTKDDKAALAVASASQLTITVQSSFTDFFSSNYNYIQVPLTWQRLVAGAVLMGFGIFLCLYGFRFLRFTLLLTGFIGGGIAAYAILLNIESEGLWSNRVAIYVSVCIAAGLLIGVIMLGLNKYAIWILGGAGGLALGVYILSWRAGGLIHNYGGRVGLMVGCAALGIFLSLFLGKLTTVFATVLIGNCLALHNSSGHNYKELFRTGDDVPYQMYSGIYGMLGVLSLSFLLGYLFQIPLYFRHRRKQRRSAVPIVNDPYGPYGPYGPHGLSNRDSQYGGGGPWGSQYGSQYGSRDHLGVPQNQGAPAEYTWYGKRKNPPVPASNSYSHGYNEKGYQPVYSQNNLNQPTYGPPVVQNAPVVQPAPTPVVQTAPTPVVASSSQTQAAPISGVATTSGDKTIVFEEKKNWLGRTKVVPKLAENATTSSANTTASATQPAQ</sequence>
<feature type="transmembrane region" description="Helical" evidence="8">
    <location>
        <begin position="99"/>
        <end position="118"/>
    </location>
</feature>
<feature type="domain" description="TM7S3/TM198-like" evidence="9">
    <location>
        <begin position="48"/>
        <end position="236"/>
    </location>
</feature>
<dbReference type="AlphaFoldDB" id="A0A9P6RBG9"/>
<proteinExistence type="inferred from homology"/>
<keyword evidence="3 8" id="KW-0812">Transmembrane</keyword>
<feature type="transmembrane region" description="Helical" evidence="8">
    <location>
        <begin position="125"/>
        <end position="146"/>
    </location>
</feature>
<dbReference type="PANTHER" id="PTHR31247:SF5">
    <property type="entry name" value="DUF4203 DOMAIN-CONTAINING PROTEIN"/>
    <property type="match status" value="1"/>
</dbReference>
<reference evidence="10" key="1">
    <citation type="journal article" date="2020" name="Fungal Divers.">
        <title>Resolving the Mortierellaceae phylogeny through synthesis of multi-gene phylogenetics and phylogenomics.</title>
        <authorList>
            <person name="Vandepol N."/>
            <person name="Liber J."/>
            <person name="Desiro A."/>
            <person name="Na H."/>
            <person name="Kennedy M."/>
            <person name="Barry K."/>
            <person name="Grigoriev I.V."/>
            <person name="Miller A.N."/>
            <person name="O'Donnell K."/>
            <person name="Stajich J.E."/>
            <person name="Bonito G."/>
        </authorList>
    </citation>
    <scope>NUCLEOTIDE SEQUENCE</scope>
    <source>
        <strain evidence="10">NVP60</strain>
    </source>
</reference>
<feature type="transmembrane region" description="Helical" evidence="8">
    <location>
        <begin position="68"/>
        <end position="87"/>
    </location>
</feature>
<feature type="region of interest" description="Disordered" evidence="7">
    <location>
        <begin position="264"/>
        <end position="283"/>
    </location>
</feature>
<evidence type="ECO:0000256" key="2">
    <source>
        <dbReference type="ARBA" id="ARBA00006244"/>
    </source>
</evidence>
<feature type="transmembrane region" description="Helical" evidence="8">
    <location>
        <begin position="179"/>
        <end position="196"/>
    </location>
</feature>
<evidence type="ECO:0000256" key="1">
    <source>
        <dbReference type="ARBA" id="ARBA00004141"/>
    </source>
</evidence>
<name>A0A9P6RBG9_9FUNG</name>
<dbReference type="Proteomes" id="UP000823405">
    <property type="component" value="Unassembled WGS sequence"/>
</dbReference>
<evidence type="ECO:0000256" key="4">
    <source>
        <dbReference type="ARBA" id="ARBA00022989"/>
    </source>
</evidence>
<evidence type="ECO:0000256" key="5">
    <source>
        <dbReference type="ARBA" id="ARBA00023136"/>
    </source>
</evidence>
<evidence type="ECO:0000256" key="3">
    <source>
        <dbReference type="ARBA" id="ARBA00022692"/>
    </source>
</evidence>
<accession>A0A9P6RBG9</accession>
<evidence type="ECO:0000256" key="7">
    <source>
        <dbReference type="SAM" id="MobiDB-lite"/>
    </source>
</evidence>
<keyword evidence="11" id="KW-1185">Reference proteome</keyword>
<dbReference type="Pfam" id="PF13886">
    <property type="entry name" value="TM7S3_TM198"/>
    <property type="match status" value="1"/>
</dbReference>
<feature type="region of interest" description="Disordered" evidence="7">
    <location>
        <begin position="416"/>
        <end position="436"/>
    </location>
</feature>
<feature type="transmembrane region" description="Helical" evidence="8">
    <location>
        <begin position="216"/>
        <end position="240"/>
    </location>
</feature>
<evidence type="ECO:0000259" key="9">
    <source>
        <dbReference type="Pfam" id="PF13886"/>
    </source>
</evidence>
<comment type="caution">
    <text evidence="10">The sequence shown here is derived from an EMBL/GenBank/DDBJ whole genome shotgun (WGS) entry which is preliminary data.</text>
</comment>
<dbReference type="InterPro" id="IPR025256">
    <property type="entry name" value="TM7S3/TM198-like_dom"/>
</dbReference>
<comment type="subcellular location">
    <subcellularLocation>
        <location evidence="1">Membrane</location>
        <topology evidence="1">Multi-pass membrane protein</topology>
    </subcellularLocation>
</comment>
<comment type="similarity">
    <text evidence="2">Belongs to the TMEM198 family.</text>
</comment>
<organism evidence="10 11">
    <name type="scientific">Linnemannia gamsii</name>
    <dbReference type="NCBI Taxonomy" id="64522"/>
    <lineage>
        <taxon>Eukaryota</taxon>
        <taxon>Fungi</taxon>
        <taxon>Fungi incertae sedis</taxon>
        <taxon>Mucoromycota</taxon>
        <taxon>Mortierellomycotina</taxon>
        <taxon>Mortierellomycetes</taxon>
        <taxon>Mortierellales</taxon>
        <taxon>Mortierellaceae</taxon>
        <taxon>Linnemannia</taxon>
    </lineage>
</organism>
<feature type="compositionally biased region" description="Low complexity" evidence="7">
    <location>
        <begin position="417"/>
        <end position="436"/>
    </location>
</feature>
<keyword evidence="4 8" id="KW-1133">Transmembrane helix</keyword>
<keyword evidence="5 8" id="KW-0472">Membrane</keyword>
<evidence type="ECO:0000256" key="8">
    <source>
        <dbReference type="SAM" id="Phobius"/>
    </source>
</evidence>
<dbReference type="GO" id="GO:0005886">
    <property type="term" value="C:plasma membrane"/>
    <property type="evidence" value="ECO:0007669"/>
    <property type="project" value="TreeGrafter"/>
</dbReference>
<dbReference type="InterPro" id="IPR040236">
    <property type="entry name" value="TMEM198"/>
</dbReference>
<protein>
    <recommendedName>
        <fullName evidence="6">Transmembrane protein 198</fullName>
    </recommendedName>
</protein>
<feature type="transmembrane region" description="Helical" evidence="8">
    <location>
        <begin position="42"/>
        <end position="61"/>
    </location>
</feature>
<feature type="transmembrane region" description="Helical" evidence="8">
    <location>
        <begin position="152"/>
        <end position="172"/>
    </location>
</feature>